<gene>
    <name evidence="4" type="ORF">BST17_22720</name>
</gene>
<dbReference type="RefSeq" id="WP_083061154.1">
    <property type="nucleotide sequence ID" value="NZ_JACKVM010000011.1"/>
</dbReference>
<dbReference type="AlphaFoldDB" id="A0A1W9YRM2"/>
<dbReference type="Pfam" id="PF03061">
    <property type="entry name" value="4HBT"/>
    <property type="match status" value="1"/>
</dbReference>
<dbReference type="STRING" id="564198.BST17_22720"/>
<dbReference type="SUPFAM" id="SSF54637">
    <property type="entry name" value="Thioesterase/thiol ester dehydrase-isomerase"/>
    <property type="match status" value="1"/>
</dbReference>
<name>A0A1W9YRM2_MYCBA</name>
<keyword evidence="5" id="KW-1185">Reference proteome</keyword>
<dbReference type="Proteomes" id="UP000192366">
    <property type="component" value="Unassembled WGS sequence"/>
</dbReference>
<feature type="domain" description="Thioesterase" evidence="3">
    <location>
        <begin position="25"/>
        <end position="102"/>
    </location>
</feature>
<evidence type="ECO:0000259" key="3">
    <source>
        <dbReference type="Pfam" id="PF03061"/>
    </source>
</evidence>
<dbReference type="InterPro" id="IPR050563">
    <property type="entry name" value="4-hydroxybenzoyl-CoA_TE"/>
</dbReference>
<evidence type="ECO:0000256" key="2">
    <source>
        <dbReference type="ARBA" id="ARBA00022801"/>
    </source>
</evidence>
<dbReference type="InterPro" id="IPR029069">
    <property type="entry name" value="HotDog_dom_sf"/>
</dbReference>
<organism evidence="4 5">
    <name type="scientific">Mycolicibacterium bacteremicum</name>
    <name type="common">Mycobacterium bacteremicum</name>
    <dbReference type="NCBI Taxonomy" id="564198"/>
    <lineage>
        <taxon>Bacteria</taxon>
        <taxon>Bacillati</taxon>
        <taxon>Actinomycetota</taxon>
        <taxon>Actinomycetes</taxon>
        <taxon>Mycobacteriales</taxon>
        <taxon>Mycobacteriaceae</taxon>
        <taxon>Mycolicibacterium</taxon>
    </lineage>
</organism>
<sequence>MSPADDAPFAFPVVPRYAEVDQQSVVFHGHYLTWFDEAWTGYLDHRSLSYPELIAAGVDFQVVRSEIDYRASVRWRDSVRVTVSCEAIGTTSFTVAFTVLRAGADGVEQIAVTGRNVYVVVSTDDWTKRPVPDQLRRVFGAPRPG</sequence>
<dbReference type="PANTHER" id="PTHR31793:SF27">
    <property type="entry name" value="NOVEL THIOESTERASE SUPERFAMILY DOMAIN AND SAPOSIN A-TYPE DOMAIN CONTAINING PROTEIN (0610012H03RIK)"/>
    <property type="match status" value="1"/>
</dbReference>
<dbReference type="CDD" id="cd00586">
    <property type="entry name" value="4HBT"/>
    <property type="match status" value="1"/>
</dbReference>
<dbReference type="EMBL" id="MVHJ01000026">
    <property type="protein sequence ID" value="ORA02639.1"/>
    <property type="molecule type" value="Genomic_DNA"/>
</dbReference>
<keyword evidence="2" id="KW-0378">Hydrolase</keyword>
<dbReference type="PANTHER" id="PTHR31793">
    <property type="entry name" value="4-HYDROXYBENZOYL-COA THIOESTERASE FAMILY MEMBER"/>
    <property type="match status" value="1"/>
</dbReference>
<dbReference type="OrthoDB" id="9799036at2"/>
<protein>
    <submittedName>
        <fullName evidence="4">4-hydroxybenzoyl-CoA thioesterase</fullName>
    </submittedName>
</protein>
<dbReference type="Gene3D" id="3.10.129.10">
    <property type="entry name" value="Hotdog Thioesterase"/>
    <property type="match status" value="1"/>
</dbReference>
<reference evidence="4 5" key="1">
    <citation type="submission" date="2017-02" db="EMBL/GenBank/DDBJ databases">
        <title>The new phylogeny of genus Mycobacterium.</title>
        <authorList>
            <person name="Tortoli E."/>
            <person name="Trovato A."/>
            <person name="Cirillo D.M."/>
        </authorList>
    </citation>
    <scope>NUCLEOTIDE SEQUENCE [LARGE SCALE GENOMIC DNA]</scope>
    <source>
        <strain evidence="4 5">DSM 45578</strain>
    </source>
</reference>
<dbReference type="InterPro" id="IPR006683">
    <property type="entry name" value="Thioestr_dom"/>
</dbReference>
<evidence type="ECO:0000313" key="4">
    <source>
        <dbReference type="EMBL" id="ORA02639.1"/>
    </source>
</evidence>
<comment type="similarity">
    <text evidence="1">Belongs to the 4-hydroxybenzoyl-CoA thioesterase family.</text>
</comment>
<dbReference type="GO" id="GO:0047617">
    <property type="term" value="F:fatty acyl-CoA hydrolase activity"/>
    <property type="evidence" value="ECO:0007669"/>
    <property type="project" value="TreeGrafter"/>
</dbReference>
<evidence type="ECO:0000256" key="1">
    <source>
        <dbReference type="ARBA" id="ARBA00005953"/>
    </source>
</evidence>
<proteinExistence type="inferred from homology"/>
<accession>A0A1W9YRM2</accession>
<evidence type="ECO:0000313" key="5">
    <source>
        <dbReference type="Proteomes" id="UP000192366"/>
    </source>
</evidence>
<comment type="caution">
    <text evidence="4">The sequence shown here is derived from an EMBL/GenBank/DDBJ whole genome shotgun (WGS) entry which is preliminary data.</text>
</comment>